<organism evidence="2 3">
    <name type="scientific">Candidatus Shapirobacteria bacterium CG09_land_8_20_14_0_10_49_15</name>
    <dbReference type="NCBI Taxonomy" id="1974482"/>
    <lineage>
        <taxon>Bacteria</taxon>
        <taxon>Candidatus Shapironibacteriota</taxon>
    </lineage>
</organism>
<feature type="transmembrane region" description="Helical" evidence="1">
    <location>
        <begin position="29"/>
        <end position="49"/>
    </location>
</feature>
<keyword evidence="1" id="KW-0812">Transmembrane</keyword>
<sequence length="106" mass="11649">MKKQTAFSKMILIGLVLIYLIAFKNFPYFNLILQAKVIAGVIFLLAVCLFSVSTRVMIAGCLLLLVFTGSLVLMGKESLAQTVGDMIYFLLLVGVIKKIKSESELA</sequence>
<dbReference type="Proteomes" id="UP000231214">
    <property type="component" value="Unassembled WGS sequence"/>
</dbReference>
<protein>
    <submittedName>
        <fullName evidence="2">Uncharacterized protein</fullName>
    </submittedName>
</protein>
<name>A0A2M6XAG2_9BACT</name>
<feature type="transmembrane region" description="Helical" evidence="1">
    <location>
        <begin position="7"/>
        <end position="23"/>
    </location>
</feature>
<dbReference type="EMBL" id="PEZK01000033">
    <property type="protein sequence ID" value="PIU02062.1"/>
    <property type="molecule type" value="Genomic_DNA"/>
</dbReference>
<keyword evidence="1" id="KW-1133">Transmembrane helix</keyword>
<comment type="caution">
    <text evidence="2">The sequence shown here is derived from an EMBL/GenBank/DDBJ whole genome shotgun (WGS) entry which is preliminary data.</text>
</comment>
<feature type="transmembrane region" description="Helical" evidence="1">
    <location>
        <begin position="79"/>
        <end position="96"/>
    </location>
</feature>
<accession>A0A2M6XAG2</accession>
<evidence type="ECO:0000313" key="2">
    <source>
        <dbReference type="EMBL" id="PIU02062.1"/>
    </source>
</evidence>
<keyword evidence="1" id="KW-0472">Membrane</keyword>
<dbReference type="AlphaFoldDB" id="A0A2M6XAG2"/>
<evidence type="ECO:0000256" key="1">
    <source>
        <dbReference type="SAM" id="Phobius"/>
    </source>
</evidence>
<evidence type="ECO:0000313" key="3">
    <source>
        <dbReference type="Proteomes" id="UP000231214"/>
    </source>
</evidence>
<gene>
    <name evidence="2" type="ORF">COT66_02210</name>
</gene>
<proteinExistence type="predicted"/>
<reference evidence="3" key="1">
    <citation type="submission" date="2017-09" db="EMBL/GenBank/DDBJ databases">
        <title>Depth-based differentiation of microbial function through sediment-hosted aquifers and enrichment of novel symbionts in the deep terrestrial subsurface.</title>
        <authorList>
            <person name="Probst A.J."/>
            <person name="Ladd B."/>
            <person name="Jarett J.K."/>
            <person name="Geller-Mcgrath D.E."/>
            <person name="Sieber C.M.K."/>
            <person name="Emerson J.B."/>
            <person name="Anantharaman K."/>
            <person name="Thomas B.C."/>
            <person name="Malmstrom R."/>
            <person name="Stieglmeier M."/>
            <person name="Klingl A."/>
            <person name="Woyke T."/>
            <person name="Ryan C.M."/>
            <person name="Banfield J.F."/>
        </authorList>
    </citation>
    <scope>NUCLEOTIDE SEQUENCE [LARGE SCALE GENOMIC DNA]</scope>
</reference>